<keyword evidence="1" id="KW-1133">Transmembrane helix</keyword>
<gene>
    <name evidence="3 4" type="primary">LOC105109563</name>
</gene>
<dbReference type="Proteomes" id="UP000694918">
    <property type="component" value="Unplaced"/>
</dbReference>
<feature type="transmembrane region" description="Helical" evidence="1">
    <location>
        <begin position="144"/>
        <end position="163"/>
    </location>
</feature>
<accession>A0AAJ6T251</accession>
<evidence type="ECO:0000313" key="2">
    <source>
        <dbReference type="Proteomes" id="UP000694918"/>
    </source>
</evidence>
<name>A0AAJ6T251_POPEU</name>
<dbReference type="RefSeq" id="XP_011002605.1">
    <property type="nucleotide sequence ID" value="XM_011004303.1"/>
</dbReference>
<protein>
    <submittedName>
        <fullName evidence="3 4">Uncharacterized protein LOC105109563</fullName>
    </submittedName>
</protein>
<dbReference type="AlphaFoldDB" id="A0AAJ6T251"/>
<dbReference type="RefSeq" id="XP_011002604.1">
    <property type="nucleotide sequence ID" value="XM_011004302.1"/>
</dbReference>
<keyword evidence="2" id="KW-1185">Reference proteome</keyword>
<proteinExistence type="predicted"/>
<reference evidence="3 4" key="1">
    <citation type="submission" date="2025-04" db="UniProtKB">
        <authorList>
            <consortium name="RefSeq"/>
        </authorList>
    </citation>
    <scope>IDENTIFICATION</scope>
</reference>
<evidence type="ECO:0000256" key="1">
    <source>
        <dbReference type="SAM" id="Phobius"/>
    </source>
</evidence>
<feature type="transmembrane region" description="Helical" evidence="1">
    <location>
        <begin position="170"/>
        <end position="187"/>
    </location>
</feature>
<keyword evidence="1" id="KW-0472">Membrane</keyword>
<dbReference type="GeneID" id="105109563"/>
<keyword evidence="1" id="KW-0812">Transmembrane</keyword>
<organism evidence="2 4">
    <name type="scientific">Populus euphratica</name>
    <name type="common">Euphrates poplar</name>
    <dbReference type="NCBI Taxonomy" id="75702"/>
    <lineage>
        <taxon>Eukaryota</taxon>
        <taxon>Viridiplantae</taxon>
        <taxon>Streptophyta</taxon>
        <taxon>Embryophyta</taxon>
        <taxon>Tracheophyta</taxon>
        <taxon>Spermatophyta</taxon>
        <taxon>Magnoliopsida</taxon>
        <taxon>eudicotyledons</taxon>
        <taxon>Gunneridae</taxon>
        <taxon>Pentapetalae</taxon>
        <taxon>rosids</taxon>
        <taxon>fabids</taxon>
        <taxon>Malpighiales</taxon>
        <taxon>Salicaceae</taxon>
        <taxon>Saliceae</taxon>
        <taxon>Populus</taxon>
    </lineage>
</organism>
<dbReference type="KEGG" id="peu:105109563"/>
<sequence length="242" mass="28437">MQAEKQQTWKIKVHARAKRFHFKFKATKTDQPIWKSPKFSIFLRIHRFFLQVNTESRNSIPRWKKPRTLKSKFLRFFRKFKTLPSKKQAVAAEKTQDLQNPDSKLHVDRQREFSYKKPVCIGSMLVGTLALLSESNCERNQKGIIIHGSCVLLLLAFLFKKYITGQAMTLLVFLTMATAVCAVMFRLDEYMNYDQGLVSEVVWKAWNYTASSGCLYELSQVIFSRFANLWVWCSQRPNNWMT</sequence>
<evidence type="ECO:0000313" key="4">
    <source>
        <dbReference type="RefSeq" id="XP_011002605.1"/>
    </source>
</evidence>
<evidence type="ECO:0000313" key="3">
    <source>
        <dbReference type="RefSeq" id="XP_011002604.1"/>
    </source>
</evidence>